<evidence type="ECO:0000313" key="2">
    <source>
        <dbReference type="Proteomes" id="UP000248410"/>
    </source>
</evidence>
<name>A0A2U9IPX0_9CREN</name>
<sequence>MRESLTLLLSDTIQINEKNQWITLHGRSRSKKRKVVIMLRYKYIISTVSFKLIRFYGENLVIN</sequence>
<organism evidence="1 2">
    <name type="scientific">Acidianus sulfidivorans JP7</name>
    <dbReference type="NCBI Taxonomy" id="619593"/>
    <lineage>
        <taxon>Archaea</taxon>
        <taxon>Thermoproteota</taxon>
        <taxon>Thermoprotei</taxon>
        <taxon>Sulfolobales</taxon>
        <taxon>Sulfolobaceae</taxon>
        <taxon>Acidianus</taxon>
    </lineage>
</organism>
<dbReference type="EMBL" id="CP029288">
    <property type="protein sequence ID" value="AWR98027.1"/>
    <property type="molecule type" value="Genomic_DNA"/>
</dbReference>
<dbReference type="AlphaFoldDB" id="A0A2U9IPX0"/>
<proteinExistence type="predicted"/>
<gene>
    <name evidence="1" type="ORF">DFR86_11105</name>
</gene>
<keyword evidence="2" id="KW-1185">Reference proteome</keyword>
<protein>
    <submittedName>
        <fullName evidence="1">Uncharacterized protein</fullName>
    </submittedName>
</protein>
<accession>A0A2U9IPX0</accession>
<evidence type="ECO:0000313" key="1">
    <source>
        <dbReference type="EMBL" id="AWR98027.1"/>
    </source>
</evidence>
<dbReference type="Proteomes" id="UP000248410">
    <property type="component" value="Chromosome"/>
</dbReference>
<reference evidence="1 2" key="1">
    <citation type="submission" date="2018-05" db="EMBL/GenBank/DDBJ databases">
        <title>Complete Genome Sequences of Extremely Thermoacidophilic, Metal-Mobilizing Type-Strain Members of the Archaeal Family Sulfolobaceae: Acidianus brierleyi DSM-1651T, Acidianus sulfidivorans DSM-18786T, Metallosphaera hakonensis DSM-7519T, and Metallosphaera prunae DSM-10039T.</title>
        <authorList>
            <person name="Counts J.A."/>
            <person name="Kelly R.M."/>
        </authorList>
    </citation>
    <scope>NUCLEOTIDE SEQUENCE [LARGE SCALE GENOMIC DNA]</scope>
    <source>
        <strain evidence="1 2">JP7</strain>
    </source>
</reference>